<evidence type="ECO:0000313" key="8">
    <source>
        <dbReference type="Proteomes" id="UP001155240"/>
    </source>
</evidence>
<dbReference type="InterPro" id="IPR006710">
    <property type="entry name" value="Glyco_hydro_43"/>
</dbReference>
<reference evidence="7" key="1">
    <citation type="submission" date="2022-06" db="EMBL/GenBank/DDBJ databases">
        <title>Whole genome shotgun sequencing (WGS) of Rathayibacter sp. ZW T2_19, isolated from stored onions (Allium cepa).</title>
        <authorList>
            <person name="Stoll D.A."/>
            <person name="Huch M."/>
        </authorList>
    </citation>
    <scope>NUCLEOTIDE SEQUENCE</scope>
    <source>
        <strain evidence="7">ZW T2_19</strain>
    </source>
</reference>
<keyword evidence="8" id="KW-1185">Reference proteome</keyword>
<keyword evidence="2 5" id="KW-0732">Signal</keyword>
<dbReference type="Proteomes" id="UP001155240">
    <property type="component" value="Unassembled WGS sequence"/>
</dbReference>
<evidence type="ECO:0000256" key="5">
    <source>
        <dbReference type="SAM" id="SignalP"/>
    </source>
</evidence>
<dbReference type="Gene3D" id="2.115.10.20">
    <property type="entry name" value="Glycosyl hydrolase domain, family 43"/>
    <property type="match status" value="1"/>
</dbReference>
<accession>A0A9X2DZI2</accession>
<dbReference type="SMART" id="SM00458">
    <property type="entry name" value="RICIN"/>
    <property type="match status" value="2"/>
</dbReference>
<dbReference type="AlphaFoldDB" id="A0A9X2DZI2"/>
<dbReference type="CDD" id="cd00161">
    <property type="entry name" value="beta-trefoil_Ricin-like"/>
    <property type="match status" value="1"/>
</dbReference>
<keyword evidence="4" id="KW-0326">Glycosidase</keyword>
<protein>
    <submittedName>
        <fullName evidence="7">RICIN domain-containing protein</fullName>
    </submittedName>
</protein>
<proteinExistence type="inferred from homology"/>
<evidence type="ECO:0000256" key="3">
    <source>
        <dbReference type="ARBA" id="ARBA00022801"/>
    </source>
</evidence>
<comment type="caution">
    <text evidence="7">The sequence shown here is derived from an EMBL/GenBank/DDBJ whole genome shotgun (WGS) entry which is preliminary data.</text>
</comment>
<sequence length="732" mass="76282">MLTSVRRRLTAGLLILLASVVALPLLAASPAAAIGEPTFTNPIEPDTADPTIEFHDGNYYMVATTWDNRVVMRKSPTLAGLGTTTPVTVYTDTNPGRNANMWAPELQRLNGPNGPRWYLMYTMGTAGNFDRQHLQVIESAGDDPMGPYTYKGRPIPTDDWNIDGAYLELNGELFVTWSAFSPEPDRLQNNYIARMSDPWTATGPLNVLSQPVEPWETIGAPVNEGPIPLQKDGRTWIVYSASFCGTEDYQLGTLEYDGTGDPVLASSWTKSDGPVFSKANGEFGTGHNDFFDSPDGTETWNLYHANARPDGGCSRERSARAHIVDWTAEGEPDFGTPLGTSAQIPVPSGENAPITARVEGAPWQLVSRSTGQCATVSPTASGDGAAVVQGSCSTPRANWKLDSTGDGFVRIVNASSGKALGAVGCSTASGAAMQQSAWLATGCQQWSVDPGTGGYSTLTSRTSGRLLEASGSAVRQATASGATAQEWSLRPSGAVAVSSLATGKTFDLPNCSTADGAALQQREWTGAACQRVTFTPTGAGDVEMHPVTAAGKCLAVTGGSTANGATVTQGACGVSGSTWRLRPSNNGTVELRAVHSGKALDLFNCSAQNGTLIGQWDVLNNDCQRYRLSVGAPESTTALTVTATTTARCISGKAVLTTTVRNTDDLPADVTIASASGTKTLSAVGGGKTATASFTTRQAALPAGSTTVTAAGIDDSGRTATVQSAYPALTCG</sequence>
<organism evidence="7 8">
    <name type="scientific">Rathayibacter rubneri</name>
    <dbReference type="NCBI Taxonomy" id="2950106"/>
    <lineage>
        <taxon>Bacteria</taxon>
        <taxon>Bacillati</taxon>
        <taxon>Actinomycetota</taxon>
        <taxon>Actinomycetes</taxon>
        <taxon>Micrococcales</taxon>
        <taxon>Microbacteriaceae</taxon>
        <taxon>Rathayibacter</taxon>
    </lineage>
</organism>
<evidence type="ECO:0000256" key="2">
    <source>
        <dbReference type="ARBA" id="ARBA00022729"/>
    </source>
</evidence>
<evidence type="ECO:0000256" key="4">
    <source>
        <dbReference type="ARBA" id="ARBA00023295"/>
    </source>
</evidence>
<dbReference type="PANTHER" id="PTHR43817">
    <property type="entry name" value="GLYCOSYL HYDROLASE"/>
    <property type="match status" value="1"/>
</dbReference>
<evidence type="ECO:0000259" key="6">
    <source>
        <dbReference type="SMART" id="SM00458"/>
    </source>
</evidence>
<feature type="chain" id="PRO_5040837777" evidence="5">
    <location>
        <begin position="34"/>
        <end position="732"/>
    </location>
</feature>
<gene>
    <name evidence="7" type="ORF">NB037_04355</name>
</gene>
<dbReference type="GO" id="GO:0004553">
    <property type="term" value="F:hydrolase activity, hydrolyzing O-glycosyl compounds"/>
    <property type="evidence" value="ECO:0007669"/>
    <property type="project" value="InterPro"/>
</dbReference>
<dbReference type="InterPro" id="IPR023296">
    <property type="entry name" value="Glyco_hydro_beta-prop_sf"/>
</dbReference>
<feature type="signal peptide" evidence="5">
    <location>
        <begin position="1"/>
        <end position="33"/>
    </location>
</feature>
<name>A0A9X2DZI2_9MICO</name>
<dbReference type="SUPFAM" id="SSF75005">
    <property type="entry name" value="Arabinanase/levansucrase/invertase"/>
    <property type="match status" value="1"/>
</dbReference>
<dbReference type="InterPro" id="IPR000772">
    <property type="entry name" value="Ricin_B_lectin"/>
</dbReference>
<dbReference type="PROSITE" id="PS50231">
    <property type="entry name" value="RICIN_B_LECTIN"/>
    <property type="match status" value="1"/>
</dbReference>
<dbReference type="CDD" id="cd18820">
    <property type="entry name" value="GH43_LbAraf43-like"/>
    <property type="match status" value="1"/>
</dbReference>
<dbReference type="Pfam" id="PF14200">
    <property type="entry name" value="RicinB_lectin_2"/>
    <property type="match status" value="3"/>
</dbReference>
<dbReference type="Gene3D" id="2.80.10.50">
    <property type="match status" value="2"/>
</dbReference>
<keyword evidence="3" id="KW-0378">Hydrolase</keyword>
<dbReference type="EMBL" id="JAMRYM010000009">
    <property type="protein sequence ID" value="MCM6761644.1"/>
    <property type="molecule type" value="Genomic_DNA"/>
</dbReference>
<dbReference type="RefSeq" id="WP_251944069.1">
    <property type="nucleotide sequence ID" value="NZ_JAMRYM010000009.1"/>
</dbReference>
<dbReference type="GO" id="GO:0005975">
    <property type="term" value="P:carbohydrate metabolic process"/>
    <property type="evidence" value="ECO:0007669"/>
    <property type="project" value="InterPro"/>
</dbReference>
<feature type="domain" description="Ricin B lectin" evidence="6">
    <location>
        <begin position="492"/>
        <end position="629"/>
    </location>
</feature>
<feature type="domain" description="Ricin B lectin" evidence="6">
    <location>
        <begin position="360"/>
        <end position="490"/>
    </location>
</feature>
<dbReference type="InterPro" id="IPR035992">
    <property type="entry name" value="Ricin_B-like_lectins"/>
</dbReference>
<evidence type="ECO:0000313" key="7">
    <source>
        <dbReference type="EMBL" id="MCM6761644.1"/>
    </source>
</evidence>
<comment type="similarity">
    <text evidence="1">Belongs to the glycosyl hydrolase 43 family.</text>
</comment>
<dbReference type="PANTHER" id="PTHR43817:SF1">
    <property type="entry name" value="HYDROLASE, FAMILY 43, PUTATIVE (AFU_ORTHOLOGUE AFUA_3G01660)-RELATED"/>
    <property type="match status" value="1"/>
</dbReference>
<dbReference type="SUPFAM" id="SSF50370">
    <property type="entry name" value="Ricin B-like lectins"/>
    <property type="match status" value="2"/>
</dbReference>
<dbReference type="Pfam" id="PF04616">
    <property type="entry name" value="Glyco_hydro_43"/>
    <property type="match status" value="1"/>
</dbReference>
<evidence type="ECO:0000256" key="1">
    <source>
        <dbReference type="ARBA" id="ARBA00009865"/>
    </source>
</evidence>